<evidence type="ECO:0000313" key="2">
    <source>
        <dbReference type="Proteomes" id="UP000288805"/>
    </source>
</evidence>
<dbReference type="EMBL" id="QGNW01000007">
    <property type="protein sequence ID" value="RVX20340.1"/>
    <property type="molecule type" value="Genomic_DNA"/>
</dbReference>
<gene>
    <name evidence="1" type="ORF">CK203_004580</name>
</gene>
<sequence>MFFASLFPLANSKEAWVEVIWDSSLEGGSRVWNPCFSRPFNDWEMDVVESFLVRLHEKRVCGDVEDKVLWTKTKVGKFSIKSLYNTLESGNSVSLPLRSIWNSWVQPKVLPSSSRQTLLGWHGSFVSKKRKKWVYRGINYNKCMKKEPRKKAKDVETLPLSHTKESCEAIVQHIGEETARVENNVNISTWICKQHNLVVQKIKSNQYLGLIEAKANK</sequence>
<comment type="caution">
    <text evidence="1">The sequence shown here is derived from an EMBL/GenBank/DDBJ whole genome shotgun (WGS) entry which is preliminary data.</text>
</comment>
<name>A0A438KGM0_VITVI</name>
<dbReference type="Proteomes" id="UP000288805">
    <property type="component" value="Unassembled WGS sequence"/>
</dbReference>
<evidence type="ECO:0000313" key="1">
    <source>
        <dbReference type="EMBL" id="RVX20340.1"/>
    </source>
</evidence>
<accession>A0A438KGM0</accession>
<reference evidence="1 2" key="1">
    <citation type="journal article" date="2018" name="PLoS Genet.">
        <title>Population sequencing reveals clonal diversity and ancestral inbreeding in the grapevine cultivar Chardonnay.</title>
        <authorList>
            <person name="Roach M.J."/>
            <person name="Johnson D.L."/>
            <person name="Bohlmann J."/>
            <person name="van Vuuren H.J."/>
            <person name="Jones S.J."/>
            <person name="Pretorius I.S."/>
            <person name="Schmidt S.A."/>
            <person name="Borneman A.R."/>
        </authorList>
    </citation>
    <scope>NUCLEOTIDE SEQUENCE [LARGE SCALE GENOMIC DNA]</scope>
    <source>
        <strain evidence="2">cv. Chardonnay</strain>
        <tissue evidence="1">Leaf</tissue>
    </source>
</reference>
<proteinExistence type="predicted"/>
<protein>
    <submittedName>
        <fullName evidence="1">Uncharacterized protein</fullName>
    </submittedName>
</protein>
<dbReference type="AlphaFoldDB" id="A0A438KGM0"/>
<organism evidence="1 2">
    <name type="scientific">Vitis vinifera</name>
    <name type="common">Grape</name>
    <dbReference type="NCBI Taxonomy" id="29760"/>
    <lineage>
        <taxon>Eukaryota</taxon>
        <taxon>Viridiplantae</taxon>
        <taxon>Streptophyta</taxon>
        <taxon>Embryophyta</taxon>
        <taxon>Tracheophyta</taxon>
        <taxon>Spermatophyta</taxon>
        <taxon>Magnoliopsida</taxon>
        <taxon>eudicotyledons</taxon>
        <taxon>Gunneridae</taxon>
        <taxon>Pentapetalae</taxon>
        <taxon>rosids</taxon>
        <taxon>Vitales</taxon>
        <taxon>Vitaceae</taxon>
        <taxon>Viteae</taxon>
        <taxon>Vitis</taxon>
    </lineage>
</organism>